<dbReference type="Pfam" id="PF00201">
    <property type="entry name" value="UDPGT"/>
    <property type="match status" value="1"/>
</dbReference>
<dbReference type="PANTHER" id="PTHR11926">
    <property type="entry name" value="GLUCOSYL/GLUCURONOSYL TRANSFERASES"/>
    <property type="match status" value="1"/>
</dbReference>
<accession>A0A6A3AT53</accession>
<evidence type="ECO:0000313" key="4">
    <source>
        <dbReference type="EMBL" id="KAE8706963.1"/>
    </source>
</evidence>
<dbReference type="Proteomes" id="UP000436088">
    <property type="component" value="Unassembled WGS sequence"/>
</dbReference>
<dbReference type="AlphaFoldDB" id="A0A6A3AT53"/>
<dbReference type="SUPFAM" id="SSF53756">
    <property type="entry name" value="UDP-Glycosyltransferase/glycogen phosphorylase"/>
    <property type="match status" value="1"/>
</dbReference>
<gene>
    <name evidence="4" type="ORF">F3Y22_tig00110387pilonHSYRG00399</name>
</gene>
<keyword evidence="3 4" id="KW-0808">Transferase</keyword>
<dbReference type="PANTHER" id="PTHR11926:SF1365">
    <property type="entry name" value="GLYCOSYLTRANSFERASE"/>
    <property type="match status" value="1"/>
</dbReference>
<sequence>MMQLAQLLHSRGLFISFVNTEFNHRRLIRSKGPDSVKGLPDFRFETIPDGLPSSNSDATQDVRALSDSTRKNCLAPFLELLSKINSTPQLPNATCIVSDGVMSFMGYLHFTELVKSGIFPFQNETFLSDGTLDKPIDWIPGMSNIRLKDMPSFIRANNPYDILFDFMGSEVQNCLKASAIIFNTFDEFEHEVLKAIAATFPRIYTTGPLHLLVRHMPDGPSKSMNSSLWKEDAKCIEWLNKREPNSVVYVNYGSITVMSEKHLKEFAWGLANNFGKRIHEGDKGKGSHNKLVYPTTSVVPPSGWLFLTHCGWNSLMEAVTEGVPLICWPFFADQHTNCRYSCTTWGMGMEINPNVRAEDVEALVKEMMEGDNGQMIRRKALDWKNKAEAAVCCGGSSLTNFDRMMKEAINHG</sequence>
<evidence type="ECO:0000256" key="2">
    <source>
        <dbReference type="ARBA" id="ARBA00022676"/>
    </source>
</evidence>
<name>A0A6A3AT53_HIBSY</name>
<keyword evidence="2" id="KW-0328">Glycosyltransferase</keyword>
<evidence type="ECO:0000256" key="3">
    <source>
        <dbReference type="ARBA" id="ARBA00022679"/>
    </source>
</evidence>
<protein>
    <submittedName>
        <fullName evidence="4">UDP-glucosyl transferase 85A2</fullName>
    </submittedName>
</protein>
<dbReference type="CDD" id="cd03784">
    <property type="entry name" value="GT1_Gtf-like"/>
    <property type="match status" value="1"/>
</dbReference>
<evidence type="ECO:0000313" key="5">
    <source>
        <dbReference type="Proteomes" id="UP000436088"/>
    </source>
</evidence>
<evidence type="ECO:0000256" key="1">
    <source>
        <dbReference type="ARBA" id="ARBA00009995"/>
    </source>
</evidence>
<dbReference type="InterPro" id="IPR002213">
    <property type="entry name" value="UDP_glucos_trans"/>
</dbReference>
<dbReference type="EMBL" id="VEPZ02000966">
    <property type="protein sequence ID" value="KAE8706963.1"/>
    <property type="molecule type" value="Genomic_DNA"/>
</dbReference>
<reference evidence="4" key="1">
    <citation type="submission" date="2019-09" db="EMBL/GenBank/DDBJ databases">
        <title>Draft genome information of white flower Hibiscus syriacus.</title>
        <authorList>
            <person name="Kim Y.-M."/>
        </authorList>
    </citation>
    <scope>NUCLEOTIDE SEQUENCE [LARGE SCALE GENOMIC DNA]</scope>
    <source>
        <strain evidence="4">YM2019G1</strain>
    </source>
</reference>
<organism evidence="4 5">
    <name type="scientific">Hibiscus syriacus</name>
    <name type="common">Rose of Sharon</name>
    <dbReference type="NCBI Taxonomy" id="106335"/>
    <lineage>
        <taxon>Eukaryota</taxon>
        <taxon>Viridiplantae</taxon>
        <taxon>Streptophyta</taxon>
        <taxon>Embryophyta</taxon>
        <taxon>Tracheophyta</taxon>
        <taxon>Spermatophyta</taxon>
        <taxon>Magnoliopsida</taxon>
        <taxon>eudicotyledons</taxon>
        <taxon>Gunneridae</taxon>
        <taxon>Pentapetalae</taxon>
        <taxon>rosids</taxon>
        <taxon>malvids</taxon>
        <taxon>Malvales</taxon>
        <taxon>Malvaceae</taxon>
        <taxon>Malvoideae</taxon>
        <taxon>Hibiscus</taxon>
    </lineage>
</organism>
<comment type="similarity">
    <text evidence="1">Belongs to the UDP-glycosyltransferase family.</text>
</comment>
<dbReference type="GO" id="GO:0080043">
    <property type="term" value="F:quercetin 3-O-glucosyltransferase activity"/>
    <property type="evidence" value="ECO:0007669"/>
    <property type="project" value="TreeGrafter"/>
</dbReference>
<dbReference type="GO" id="GO:0080044">
    <property type="term" value="F:quercetin 7-O-glucosyltransferase activity"/>
    <property type="evidence" value="ECO:0007669"/>
    <property type="project" value="TreeGrafter"/>
</dbReference>
<comment type="caution">
    <text evidence="4">The sequence shown here is derived from an EMBL/GenBank/DDBJ whole genome shotgun (WGS) entry which is preliminary data.</text>
</comment>
<proteinExistence type="inferred from homology"/>
<keyword evidence="5" id="KW-1185">Reference proteome</keyword>
<dbReference type="Gene3D" id="3.40.50.2000">
    <property type="entry name" value="Glycogen Phosphorylase B"/>
    <property type="match status" value="3"/>
</dbReference>